<feature type="region of interest" description="Disordered" evidence="1">
    <location>
        <begin position="31"/>
        <end position="50"/>
    </location>
</feature>
<evidence type="ECO:0000313" key="2">
    <source>
        <dbReference type="EMBL" id="GAA0364361.1"/>
    </source>
</evidence>
<reference evidence="2 3" key="1">
    <citation type="journal article" date="2019" name="Int. J. Syst. Evol. Microbiol.">
        <title>The Global Catalogue of Microorganisms (GCM) 10K type strain sequencing project: providing services to taxonomists for standard genome sequencing and annotation.</title>
        <authorList>
            <consortium name="The Broad Institute Genomics Platform"/>
            <consortium name="The Broad Institute Genome Sequencing Center for Infectious Disease"/>
            <person name="Wu L."/>
            <person name="Ma J."/>
        </authorList>
    </citation>
    <scope>NUCLEOTIDE SEQUENCE [LARGE SCALE GENOMIC DNA]</scope>
    <source>
        <strain evidence="2 3">JCM 4565</strain>
    </source>
</reference>
<accession>A0ABN0XI86</accession>
<sequence>MANLAISITLGGFSPAEAITSAGSVVTWTNKDDPAAQSTHTTTSDDGIWDSGPLNAGNAFTHPFPDPGDFPYHCAIHPIETGIVKVFFPSKD</sequence>
<dbReference type="EMBL" id="BAAABW010000026">
    <property type="protein sequence ID" value="GAA0364361.1"/>
    <property type="molecule type" value="Genomic_DNA"/>
</dbReference>
<proteinExistence type="predicted"/>
<dbReference type="SUPFAM" id="SSF49503">
    <property type="entry name" value="Cupredoxins"/>
    <property type="match status" value="1"/>
</dbReference>
<name>A0ABN0XI86_9ACTN</name>
<feature type="compositionally biased region" description="Polar residues" evidence="1">
    <location>
        <begin position="36"/>
        <end position="45"/>
    </location>
</feature>
<evidence type="ECO:0008006" key="4">
    <source>
        <dbReference type="Google" id="ProtNLM"/>
    </source>
</evidence>
<dbReference type="RefSeq" id="WP_301890949.1">
    <property type="nucleotide sequence ID" value="NZ_BAAABW010000026.1"/>
</dbReference>
<keyword evidence="3" id="KW-1185">Reference proteome</keyword>
<dbReference type="PANTHER" id="PTHR36507:SF1">
    <property type="entry name" value="BLL1555 PROTEIN"/>
    <property type="match status" value="1"/>
</dbReference>
<gene>
    <name evidence="2" type="ORF">GCM10010319_47760</name>
</gene>
<dbReference type="InterPro" id="IPR052721">
    <property type="entry name" value="ET_Amicyanin"/>
</dbReference>
<organism evidence="2 3">
    <name type="scientific">Streptomyces blastmyceticus</name>
    <dbReference type="NCBI Taxonomy" id="68180"/>
    <lineage>
        <taxon>Bacteria</taxon>
        <taxon>Bacillati</taxon>
        <taxon>Actinomycetota</taxon>
        <taxon>Actinomycetes</taxon>
        <taxon>Kitasatosporales</taxon>
        <taxon>Streptomycetaceae</taxon>
        <taxon>Streptomyces</taxon>
    </lineage>
</organism>
<dbReference type="Gene3D" id="2.60.40.420">
    <property type="entry name" value="Cupredoxins - blue copper proteins"/>
    <property type="match status" value="1"/>
</dbReference>
<dbReference type="PANTHER" id="PTHR36507">
    <property type="entry name" value="BLL1555 PROTEIN"/>
    <property type="match status" value="1"/>
</dbReference>
<evidence type="ECO:0000313" key="3">
    <source>
        <dbReference type="Proteomes" id="UP001500063"/>
    </source>
</evidence>
<protein>
    <recommendedName>
        <fullName evidence="4">EfeO-type cupredoxin-like domain-containing protein</fullName>
    </recommendedName>
</protein>
<comment type="caution">
    <text evidence="2">The sequence shown here is derived from an EMBL/GenBank/DDBJ whole genome shotgun (WGS) entry which is preliminary data.</text>
</comment>
<evidence type="ECO:0000256" key="1">
    <source>
        <dbReference type="SAM" id="MobiDB-lite"/>
    </source>
</evidence>
<dbReference type="InterPro" id="IPR008972">
    <property type="entry name" value="Cupredoxin"/>
</dbReference>
<dbReference type="Proteomes" id="UP001500063">
    <property type="component" value="Unassembled WGS sequence"/>
</dbReference>